<name>A0A8S2D3N1_9BILA</name>
<feature type="region of interest" description="Disordered" evidence="2">
    <location>
        <begin position="524"/>
        <end position="576"/>
    </location>
</feature>
<accession>A0A8S2D3N1</accession>
<evidence type="ECO:0000256" key="2">
    <source>
        <dbReference type="SAM" id="MobiDB-lite"/>
    </source>
</evidence>
<feature type="compositionally biased region" description="Polar residues" evidence="2">
    <location>
        <begin position="524"/>
        <end position="552"/>
    </location>
</feature>
<evidence type="ECO:0000313" key="3">
    <source>
        <dbReference type="EMBL" id="CAF0794809.1"/>
    </source>
</evidence>
<comment type="caution">
    <text evidence="3">The sequence shown here is derived from an EMBL/GenBank/DDBJ whole genome shotgun (WGS) entry which is preliminary data.</text>
</comment>
<sequence length="576" mass="68226">MENCRLLMMIDITQRHLHDYLPSEKNDFLNAYRSSEQKCNNLETQVKRKDETIHALRNQFSQSQHNQKHSLPSKPINENRSFNDDENIQYPRYGTVSHTHWHNVVKDRELAKLKALVFQKDNEIIALTNAHKNAVSQMEDRIQRERQVWDEHRDNLVTNERCRFEDEKAYALKDLQQKLKLEQERNDKLEQKLYDLQTKLSETQIMLKESARERINAVFNTKELCRKEYQEEINRLRSQLQIQKDEDISQLQLRVKELETNLQHVSLSNTDTSIKQHEIFVNMETYEKICVRLLHDIIKKLLKTMDSSSHLRSTIPSVSSYTYDEESVITRVPSRCALKVLQDIVDDVKNYILEQKVQIETKSKFLRKVNNHSDKTSRYGNNNRNYHSTDKEKLSKRQENGGYSSKMKENSDPYYYRLSNTDELKPRNLQNHQLTSKQNDTIDNLVQKLENHIANELDRLTQQRLTLSNSNIETYSLNETNDRQRSPFEPKKVTFEAVDHDQNTLIRHLHERITDLRDDNIRLRQQSRSTPTATITSPSNTRVYSNDFNRYSSDNKNDESFNSNFTVQSQSGRNMT</sequence>
<gene>
    <name evidence="3" type="ORF">OVA965_LOCUS4327</name>
    <name evidence="4" type="ORF">TMI583_LOCUS4325</name>
</gene>
<feature type="coiled-coil region" evidence="1">
    <location>
        <begin position="172"/>
        <end position="268"/>
    </location>
</feature>
<dbReference type="EMBL" id="CAJNOK010001123">
    <property type="protein sequence ID" value="CAF0794809.1"/>
    <property type="molecule type" value="Genomic_DNA"/>
</dbReference>
<keyword evidence="1" id="KW-0175">Coiled coil</keyword>
<feature type="compositionally biased region" description="Basic and acidic residues" evidence="2">
    <location>
        <begin position="387"/>
        <end position="399"/>
    </location>
</feature>
<dbReference type="Proteomes" id="UP000677228">
    <property type="component" value="Unassembled WGS sequence"/>
</dbReference>
<organism evidence="3 5">
    <name type="scientific">Didymodactylos carnosus</name>
    <dbReference type="NCBI Taxonomy" id="1234261"/>
    <lineage>
        <taxon>Eukaryota</taxon>
        <taxon>Metazoa</taxon>
        <taxon>Spiralia</taxon>
        <taxon>Gnathifera</taxon>
        <taxon>Rotifera</taxon>
        <taxon>Eurotatoria</taxon>
        <taxon>Bdelloidea</taxon>
        <taxon>Philodinida</taxon>
        <taxon>Philodinidae</taxon>
        <taxon>Didymodactylos</taxon>
    </lineage>
</organism>
<reference evidence="3" key="1">
    <citation type="submission" date="2021-02" db="EMBL/GenBank/DDBJ databases">
        <authorList>
            <person name="Nowell W R."/>
        </authorList>
    </citation>
    <scope>NUCLEOTIDE SEQUENCE</scope>
</reference>
<evidence type="ECO:0000256" key="1">
    <source>
        <dbReference type="SAM" id="Coils"/>
    </source>
</evidence>
<evidence type="ECO:0000313" key="5">
    <source>
        <dbReference type="Proteomes" id="UP000677228"/>
    </source>
</evidence>
<proteinExistence type="predicted"/>
<dbReference type="EMBL" id="CAJOBA010001123">
    <property type="protein sequence ID" value="CAF3577712.1"/>
    <property type="molecule type" value="Genomic_DNA"/>
</dbReference>
<evidence type="ECO:0000313" key="4">
    <source>
        <dbReference type="EMBL" id="CAF3577712.1"/>
    </source>
</evidence>
<feature type="coiled-coil region" evidence="1">
    <location>
        <begin position="25"/>
        <end position="59"/>
    </location>
</feature>
<feature type="compositionally biased region" description="Polar residues" evidence="2">
    <location>
        <begin position="560"/>
        <end position="576"/>
    </location>
</feature>
<feature type="region of interest" description="Disordered" evidence="2">
    <location>
        <begin position="60"/>
        <end position="82"/>
    </location>
</feature>
<protein>
    <submittedName>
        <fullName evidence="3">Uncharacterized protein</fullName>
    </submittedName>
</protein>
<dbReference type="AlphaFoldDB" id="A0A8S2D3N1"/>
<feature type="region of interest" description="Disordered" evidence="2">
    <location>
        <begin position="370"/>
        <end position="413"/>
    </location>
</feature>
<dbReference type="Proteomes" id="UP000682733">
    <property type="component" value="Unassembled WGS sequence"/>
</dbReference>